<dbReference type="AlphaFoldDB" id="A0A7J6CL56"/>
<organism evidence="2 3">
    <name type="scientific">Onychostoma macrolepis</name>
    <dbReference type="NCBI Taxonomy" id="369639"/>
    <lineage>
        <taxon>Eukaryota</taxon>
        <taxon>Metazoa</taxon>
        <taxon>Chordata</taxon>
        <taxon>Craniata</taxon>
        <taxon>Vertebrata</taxon>
        <taxon>Euteleostomi</taxon>
        <taxon>Actinopterygii</taxon>
        <taxon>Neopterygii</taxon>
        <taxon>Teleostei</taxon>
        <taxon>Ostariophysi</taxon>
        <taxon>Cypriniformes</taxon>
        <taxon>Cyprinidae</taxon>
        <taxon>Acrossocheilinae</taxon>
        <taxon>Onychostoma</taxon>
    </lineage>
</organism>
<evidence type="ECO:0000313" key="2">
    <source>
        <dbReference type="EMBL" id="KAF4107233.1"/>
    </source>
</evidence>
<reference evidence="2 3" key="1">
    <citation type="submission" date="2020-04" db="EMBL/GenBank/DDBJ databases">
        <title>Chromosome-level genome assembly of a cyprinid fish Onychostoma macrolepis by integration of Nanopore Sequencing, Bionano and Hi-C technology.</title>
        <authorList>
            <person name="Wang D."/>
        </authorList>
    </citation>
    <scope>NUCLEOTIDE SEQUENCE [LARGE SCALE GENOMIC DNA]</scope>
    <source>
        <strain evidence="2">SWU-2019</strain>
        <tissue evidence="2">Muscle</tissue>
    </source>
</reference>
<proteinExistence type="predicted"/>
<protein>
    <submittedName>
        <fullName evidence="2">Uncharacterized protein</fullName>
    </submittedName>
</protein>
<gene>
    <name evidence="2" type="ORF">G5714_011597</name>
</gene>
<keyword evidence="3" id="KW-1185">Reference proteome</keyword>
<evidence type="ECO:0000313" key="3">
    <source>
        <dbReference type="Proteomes" id="UP000579812"/>
    </source>
</evidence>
<dbReference type="EMBL" id="JAAMOB010000011">
    <property type="protein sequence ID" value="KAF4107233.1"/>
    <property type="molecule type" value="Genomic_DNA"/>
</dbReference>
<dbReference type="Proteomes" id="UP000579812">
    <property type="component" value="Unassembled WGS sequence"/>
</dbReference>
<feature type="region of interest" description="Disordered" evidence="1">
    <location>
        <begin position="88"/>
        <end position="113"/>
    </location>
</feature>
<sequence length="113" mass="12781">MEPSRNRVVFLLLQCRTQKEALRNAANPRVSECFPKGLPAPSAGKPGSLDLQSNASQLSYFASKLFEIKMAEFKISIKCMWYSESGDFEKLTDGDSDEIKKEETDEDSGRRRK</sequence>
<name>A0A7J6CL56_9TELE</name>
<comment type="caution">
    <text evidence="2">The sequence shown here is derived from an EMBL/GenBank/DDBJ whole genome shotgun (WGS) entry which is preliminary data.</text>
</comment>
<evidence type="ECO:0000256" key="1">
    <source>
        <dbReference type="SAM" id="MobiDB-lite"/>
    </source>
</evidence>
<accession>A0A7J6CL56</accession>